<accession>A0A804RQZ7</accession>
<reference evidence="2" key="1">
    <citation type="journal article" date="2009" name="Science">
        <title>The B73 maize genome: complexity, diversity, and dynamics.</title>
        <authorList>
            <person name="Schnable P.S."/>
            <person name="Ware D."/>
            <person name="Fulton R.S."/>
            <person name="Stein J.C."/>
            <person name="Wei F."/>
            <person name="Pasternak S."/>
            <person name="Liang C."/>
            <person name="Zhang J."/>
            <person name="Fulton L."/>
            <person name="Graves T.A."/>
            <person name="Minx P."/>
            <person name="Reily A.D."/>
            <person name="Courtney L."/>
            <person name="Kruchowski S.S."/>
            <person name="Tomlinson C."/>
            <person name="Strong C."/>
            <person name="Delehaunty K."/>
            <person name="Fronick C."/>
            <person name="Courtney B."/>
            <person name="Rock S.M."/>
            <person name="Belter E."/>
            <person name="Du F."/>
            <person name="Kim K."/>
            <person name="Abbott R.M."/>
            <person name="Cotton M."/>
            <person name="Levy A."/>
            <person name="Marchetto P."/>
            <person name="Ochoa K."/>
            <person name="Jackson S.M."/>
            <person name="Gillam B."/>
            <person name="Chen W."/>
            <person name="Yan L."/>
            <person name="Higginbotham J."/>
            <person name="Cardenas M."/>
            <person name="Waligorski J."/>
            <person name="Applebaum E."/>
            <person name="Phelps L."/>
            <person name="Falcone J."/>
            <person name="Kanchi K."/>
            <person name="Thane T."/>
            <person name="Scimone A."/>
            <person name="Thane N."/>
            <person name="Henke J."/>
            <person name="Wang T."/>
            <person name="Ruppert J."/>
            <person name="Shah N."/>
            <person name="Rotter K."/>
            <person name="Hodges J."/>
            <person name="Ingenthron E."/>
            <person name="Cordes M."/>
            <person name="Kohlberg S."/>
            <person name="Sgro J."/>
            <person name="Delgado B."/>
            <person name="Mead K."/>
            <person name="Chinwalla A."/>
            <person name="Leonard S."/>
            <person name="Crouse K."/>
            <person name="Collura K."/>
            <person name="Kudrna D."/>
            <person name="Currie J."/>
            <person name="He R."/>
            <person name="Angelova A."/>
            <person name="Rajasekar S."/>
            <person name="Mueller T."/>
            <person name="Lomeli R."/>
            <person name="Scara G."/>
            <person name="Ko A."/>
            <person name="Delaney K."/>
            <person name="Wissotski M."/>
            <person name="Lopez G."/>
            <person name="Campos D."/>
            <person name="Braidotti M."/>
            <person name="Ashley E."/>
            <person name="Golser W."/>
            <person name="Kim H."/>
            <person name="Lee S."/>
            <person name="Lin J."/>
            <person name="Dujmic Z."/>
            <person name="Kim W."/>
            <person name="Talag J."/>
            <person name="Zuccolo A."/>
            <person name="Fan C."/>
            <person name="Sebastian A."/>
            <person name="Kramer M."/>
            <person name="Spiegel L."/>
            <person name="Nascimento L."/>
            <person name="Zutavern T."/>
            <person name="Miller B."/>
            <person name="Ambroise C."/>
            <person name="Muller S."/>
            <person name="Spooner W."/>
            <person name="Narechania A."/>
            <person name="Ren L."/>
            <person name="Wei S."/>
            <person name="Kumari S."/>
            <person name="Faga B."/>
            <person name="Levy M.J."/>
            <person name="McMahan L."/>
            <person name="Van Buren P."/>
            <person name="Vaughn M.W."/>
            <person name="Ying K."/>
            <person name="Yeh C.-T."/>
            <person name="Emrich S.J."/>
            <person name="Jia Y."/>
            <person name="Kalyanaraman A."/>
            <person name="Hsia A.-P."/>
            <person name="Barbazuk W.B."/>
            <person name="Baucom R.S."/>
            <person name="Brutnell T.P."/>
            <person name="Carpita N.C."/>
            <person name="Chaparro C."/>
            <person name="Chia J.-M."/>
            <person name="Deragon J.-M."/>
            <person name="Estill J.C."/>
            <person name="Fu Y."/>
            <person name="Jeddeloh J.A."/>
            <person name="Han Y."/>
            <person name="Lee H."/>
            <person name="Li P."/>
            <person name="Lisch D.R."/>
            <person name="Liu S."/>
            <person name="Liu Z."/>
            <person name="Nagel D.H."/>
            <person name="McCann M.C."/>
            <person name="SanMiguel P."/>
            <person name="Myers A.M."/>
            <person name="Nettleton D."/>
            <person name="Nguyen J."/>
            <person name="Penning B.W."/>
            <person name="Ponnala L."/>
            <person name="Schneider K.L."/>
            <person name="Schwartz D.C."/>
            <person name="Sharma A."/>
            <person name="Soderlund C."/>
            <person name="Springer N.M."/>
            <person name="Sun Q."/>
            <person name="Wang H."/>
            <person name="Waterman M."/>
            <person name="Westerman R."/>
            <person name="Wolfgruber T.K."/>
            <person name="Yang L."/>
            <person name="Yu Y."/>
            <person name="Zhang L."/>
            <person name="Zhou S."/>
            <person name="Zhu Q."/>
            <person name="Bennetzen J.L."/>
            <person name="Dawe R.K."/>
            <person name="Jiang J."/>
            <person name="Jiang N."/>
            <person name="Presting G.G."/>
            <person name="Wessler S.R."/>
            <person name="Aluru S."/>
            <person name="Martienssen R.A."/>
            <person name="Clifton S.W."/>
            <person name="McCombie W.R."/>
            <person name="Wing R.A."/>
            <person name="Wilson R.K."/>
        </authorList>
    </citation>
    <scope>NUCLEOTIDE SEQUENCE [LARGE SCALE GENOMIC DNA]</scope>
    <source>
        <strain evidence="2">cv. B73</strain>
    </source>
</reference>
<sequence length="168" mass="18159">MRDFLRGSRISDTHLPQLRRRTPRYDGCLYPLLLRLLDAAAPPPVVAAASALLLPTQASLLSWVVQQLLLSSPCWPLLLLPSASASRESSGEEALFRFFVPLEFLGTSCGAGASFTSEDEDVEDEQEQDVVGASLVSSAMARWAVASMVRLRALGDGSQKCRLPSAGR</sequence>
<organism evidence="1 2">
    <name type="scientific">Zea mays</name>
    <name type="common">Maize</name>
    <dbReference type="NCBI Taxonomy" id="4577"/>
    <lineage>
        <taxon>Eukaryota</taxon>
        <taxon>Viridiplantae</taxon>
        <taxon>Streptophyta</taxon>
        <taxon>Embryophyta</taxon>
        <taxon>Tracheophyta</taxon>
        <taxon>Spermatophyta</taxon>
        <taxon>Magnoliopsida</taxon>
        <taxon>Liliopsida</taxon>
        <taxon>Poales</taxon>
        <taxon>Poaceae</taxon>
        <taxon>PACMAD clade</taxon>
        <taxon>Panicoideae</taxon>
        <taxon>Andropogonodae</taxon>
        <taxon>Andropogoneae</taxon>
        <taxon>Tripsacinae</taxon>
        <taxon>Zea</taxon>
    </lineage>
</organism>
<keyword evidence="2" id="KW-1185">Reference proteome</keyword>
<reference evidence="1" key="3">
    <citation type="submission" date="2021-05" db="UniProtKB">
        <authorList>
            <consortium name="EnsemblPlants"/>
        </authorList>
    </citation>
    <scope>IDENTIFICATION</scope>
    <source>
        <strain evidence="1">cv. B73</strain>
    </source>
</reference>
<dbReference type="AlphaFoldDB" id="A0A804RQZ7"/>
<evidence type="ECO:0000313" key="1">
    <source>
        <dbReference type="EnsemblPlants" id="Zm00001eb429810_P001"/>
    </source>
</evidence>
<dbReference type="Proteomes" id="UP000007305">
    <property type="component" value="Chromosome 10"/>
</dbReference>
<dbReference type="InParanoid" id="A0A804RQZ7"/>
<reference evidence="1" key="2">
    <citation type="submission" date="2019-07" db="EMBL/GenBank/DDBJ databases">
        <authorList>
            <person name="Seetharam A."/>
            <person name="Woodhouse M."/>
            <person name="Cannon E."/>
        </authorList>
    </citation>
    <scope>NUCLEOTIDE SEQUENCE [LARGE SCALE GENOMIC DNA]</scope>
    <source>
        <strain evidence="1">cv. B73</strain>
    </source>
</reference>
<dbReference type="EnsemblPlants" id="Zm00001eb429810_T001">
    <property type="protein sequence ID" value="Zm00001eb429810_P001"/>
    <property type="gene ID" value="Zm00001eb429810"/>
</dbReference>
<dbReference type="Gramene" id="Zm00001eb429810_T001">
    <property type="protein sequence ID" value="Zm00001eb429810_P001"/>
    <property type="gene ID" value="Zm00001eb429810"/>
</dbReference>
<name>A0A804RQZ7_MAIZE</name>
<protein>
    <submittedName>
        <fullName evidence="1">Uncharacterized protein</fullName>
    </submittedName>
</protein>
<evidence type="ECO:0000313" key="2">
    <source>
        <dbReference type="Proteomes" id="UP000007305"/>
    </source>
</evidence>
<proteinExistence type="predicted"/>